<evidence type="ECO:0000313" key="2">
    <source>
        <dbReference type="Proteomes" id="UP000050741"/>
    </source>
</evidence>
<evidence type="ECO:0000313" key="3">
    <source>
        <dbReference type="WBParaSite" id="GPLIN_001168700"/>
    </source>
</evidence>
<dbReference type="Proteomes" id="UP000050741">
    <property type="component" value="Unassembled WGS sequence"/>
</dbReference>
<feature type="compositionally biased region" description="Acidic residues" evidence="1">
    <location>
        <begin position="149"/>
        <end position="160"/>
    </location>
</feature>
<organism evidence="2 3">
    <name type="scientific">Globodera pallida</name>
    <name type="common">Potato cyst nematode worm</name>
    <name type="synonym">Heterodera pallida</name>
    <dbReference type="NCBI Taxonomy" id="36090"/>
    <lineage>
        <taxon>Eukaryota</taxon>
        <taxon>Metazoa</taxon>
        <taxon>Ecdysozoa</taxon>
        <taxon>Nematoda</taxon>
        <taxon>Chromadorea</taxon>
        <taxon>Rhabditida</taxon>
        <taxon>Tylenchina</taxon>
        <taxon>Tylenchomorpha</taxon>
        <taxon>Tylenchoidea</taxon>
        <taxon>Heteroderidae</taxon>
        <taxon>Heteroderinae</taxon>
        <taxon>Globodera</taxon>
    </lineage>
</organism>
<dbReference type="AlphaFoldDB" id="A0A183CFN2"/>
<feature type="compositionally biased region" description="Polar residues" evidence="1">
    <location>
        <begin position="193"/>
        <end position="202"/>
    </location>
</feature>
<feature type="region of interest" description="Disordered" evidence="1">
    <location>
        <begin position="148"/>
        <end position="210"/>
    </location>
</feature>
<feature type="compositionally biased region" description="Low complexity" evidence="1">
    <location>
        <begin position="175"/>
        <end position="192"/>
    </location>
</feature>
<evidence type="ECO:0000256" key="1">
    <source>
        <dbReference type="SAM" id="MobiDB-lite"/>
    </source>
</evidence>
<reference evidence="3" key="2">
    <citation type="submission" date="2016-06" db="UniProtKB">
        <authorList>
            <consortium name="WormBaseParasite"/>
        </authorList>
    </citation>
    <scope>IDENTIFICATION</scope>
</reference>
<dbReference type="WBParaSite" id="GPLIN_001168700">
    <property type="protein sequence ID" value="GPLIN_001168700"/>
    <property type="gene ID" value="GPLIN_001168700"/>
</dbReference>
<sequence length="245" mass="25865">MNNNNNNCQFSTPCCRCQLFKAVNASSSSSVSDLSTTPQQSQHLAVDPSKAPLSRFDLILLRSFQAAAAPAAAATASICSTTSSRQSSLVSTTDQQQLLQSIELGEYCSLSCCSSSSVEDHRDGGGGDELSGFLNSARLCQKRGTIEEQITEEEGTDDGIDCGQDKEKKNRHQQAALSATATATSTTTTATSNGHGQASTGTAEAGGKATSSLNLLVRRVPRHPTMVGYFDDKQTPEGYRTLIKA</sequence>
<proteinExistence type="predicted"/>
<keyword evidence="2" id="KW-1185">Reference proteome</keyword>
<name>A0A183CFN2_GLOPA</name>
<accession>A0A183CFN2</accession>
<reference evidence="2" key="1">
    <citation type="submission" date="2014-05" db="EMBL/GenBank/DDBJ databases">
        <title>The genome and life-stage specific transcriptomes of Globodera pallida elucidate key aspects of plant parasitism by a cyst nematode.</title>
        <authorList>
            <person name="Cotton J.A."/>
            <person name="Lilley C.J."/>
            <person name="Jones L.M."/>
            <person name="Kikuchi T."/>
            <person name="Reid A.J."/>
            <person name="Thorpe P."/>
            <person name="Tsai I.J."/>
            <person name="Beasley H."/>
            <person name="Blok V."/>
            <person name="Cock P.J.A."/>
            <person name="Van den Akker S.E."/>
            <person name="Holroyd N."/>
            <person name="Hunt M."/>
            <person name="Mantelin S."/>
            <person name="Naghra H."/>
            <person name="Pain A."/>
            <person name="Palomares-Rius J.E."/>
            <person name="Zarowiecki M."/>
            <person name="Berriman M."/>
            <person name="Jones J.T."/>
            <person name="Urwin P.E."/>
        </authorList>
    </citation>
    <scope>NUCLEOTIDE SEQUENCE [LARGE SCALE GENOMIC DNA]</scope>
    <source>
        <strain evidence="2">Lindley</strain>
    </source>
</reference>
<protein>
    <submittedName>
        <fullName evidence="3">Uncharacterized protein</fullName>
    </submittedName>
</protein>